<dbReference type="RefSeq" id="WP_124154587.1">
    <property type="nucleotide sequence ID" value="NZ_CAWOLW010000368.1"/>
</dbReference>
<dbReference type="PANTHER" id="PTHR43712:SF2">
    <property type="entry name" value="O-METHYLTRANSFERASE CICE"/>
    <property type="match status" value="1"/>
</dbReference>
<evidence type="ECO:0000256" key="1">
    <source>
        <dbReference type="ARBA" id="ARBA00022603"/>
    </source>
</evidence>
<comment type="caution">
    <text evidence="5">The sequence shown here is derived from an EMBL/GenBank/DDBJ whole genome shotgun (WGS) entry which is preliminary data.</text>
</comment>
<dbReference type="Proteomes" id="UP000269154">
    <property type="component" value="Unassembled WGS sequence"/>
</dbReference>
<dbReference type="OrthoDB" id="7418600at2"/>
<feature type="domain" description="O-methyltransferase dimerisation" evidence="4">
    <location>
        <begin position="9"/>
        <end position="83"/>
    </location>
</feature>
<dbReference type="InterPro" id="IPR012967">
    <property type="entry name" value="COMT_dimerisation"/>
</dbReference>
<name>A0A3N6PCT1_9CYAN</name>
<dbReference type="PANTHER" id="PTHR43712">
    <property type="entry name" value="PUTATIVE (AFU_ORTHOLOGUE AFUA_4G14580)-RELATED"/>
    <property type="match status" value="1"/>
</dbReference>
<keyword evidence="1" id="KW-0489">Methyltransferase</keyword>
<keyword evidence="6" id="KW-1185">Reference proteome</keyword>
<evidence type="ECO:0000313" key="5">
    <source>
        <dbReference type="EMBL" id="RQH45942.1"/>
    </source>
</evidence>
<dbReference type="InterPro" id="IPR036390">
    <property type="entry name" value="WH_DNA-bd_sf"/>
</dbReference>
<dbReference type="SUPFAM" id="SSF46785">
    <property type="entry name" value="Winged helix' DNA-binding domain"/>
    <property type="match status" value="1"/>
</dbReference>
<accession>A0A3N6PCT1</accession>
<gene>
    <name evidence="5" type="ORF">D5R40_10185</name>
</gene>
<dbReference type="GO" id="GO:0046983">
    <property type="term" value="F:protein dimerization activity"/>
    <property type="evidence" value="ECO:0007669"/>
    <property type="project" value="InterPro"/>
</dbReference>
<evidence type="ECO:0000256" key="3">
    <source>
        <dbReference type="ARBA" id="ARBA00022691"/>
    </source>
</evidence>
<proteinExistence type="predicted"/>
<dbReference type="InterPro" id="IPR016461">
    <property type="entry name" value="COMT-like"/>
</dbReference>
<dbReference type="PROSITE" id="PS51683">
    <property type="entry name" value="SAM_OMT_II"/>
    <property type="match status" value="1"/>
</dbReference>
<dbReference type="InterPro" id="IPR036388">
    <property type="entry name" value="WH-like_DNA-bd_sf"/>
</dbReference>
<dbReference type="Pfam" id="PF08100">
    <property type="entry name" value="Dimerisation"/>
    <property type="match status" value="1"/>
</dbReference>
<evidence type="ECO:0000259" key="4">
    <source>
        <dbReference type="Pfam" id="PF08100"/>
    </source>
</evidence>
<protein>
    <recommendedName>
        <fullName evidence="4">O-methyltransferase dimerisation domain-containing protein</fullName>
    </recommendedName>
</protein>
<dbReference type="GO" id="GO:0032259">
    <property type="term" value="P:methylation"/>
    <property type="evidence" value="ECO:0007669"/>
    <property type="project" value="UniProtKB-KW"/>
</dbReference>
<evidence type="ECO:0000313" key="6">
    <source>
        <dbReference type="Proteomes" id="UP000269154"/>
    </source>
</evidence>
<organism evidence="5 6">
    <name type="scientific">Okeania hirsuta</name>
    <dbReference type="NCBI Taxonomy" id="1458930"/>
    <lineage>
        <taxon>Bacteria</taxon>
        <taxon>Bacillati</taxon>
        <taxon>Cyanobacteriota</taxon>
        <taxon>Cyanophyceae</taxon>
        <taxon>Oscillatoriophycideae</taxon>
        <taxon>Oscillatoriales</taxon>
        <taxon>Microcoleaceae</taxon>
        <taxon>Okeania</taxon>
    </lineage>
</organism>
<dbReference type="AlphaFoldDB" id="A0A3N6PCT1"/>
<dbReference type="EMBL" id="RCBY01000043">
    <property type="protein sequence ID" value="RQH45942.1"/>
    <property type="molecule type" value="Genomic_DNA"/>
</dbReference>
<dbReference type="GO" id="GO:0008168">
    <property type="term" value="F:methyltransferase activity"/>
    <property type="evidence" value="ECO:0007669"/>
    <property type="project" value="UniProtKB-KW"/>
</dbReference>
<keyword evidence="2" id="KW-0808">Transferase</keyword>
<reference evidence="5 6" key="1">
    <citation type="journal article" date="2018" name="ACS Chem. Biol.">
        <title>Ketoreductase domain dysfunction expands chemodiversity: malyngamide biosynthesis in the cyanobacterium Okeania hirsuta.</title>
        <authorList>
            <person name="Moss N.A."/>
            <person name="Leao T."/>
            <person name="Rankin M."/>
            <person name="McCullough T.M."/>
            <person name="Qu P."/>
            <person name="Korobeynikov A."/>
            <person name="Smith J.L."/>
            <person name="Gerwick L."/>
            <person name="Gerwick W.H."/>
        </authorList>
    </citation>
    <scope>NUCLEOTIDE SEQUENCE [LARGE SCALE GENOMIC DNA]</scope>
    <source>
        <strain evidence="5 6">PAB10Feb10-1</strain>
    </source>
</reference>
<dbReference type="Gene3D" id="1.10.10.10">
    <property type="entry name" value="Winged helix-like DNA-binding domain superfamily/Winged helix DNA-binding domain"/>
    <property type="match status" value="1"/>
</dbReference>
<evidence type="ECO:0000256" key="2">
    <source>
        <dbReference type="ARBA" id="ARBA00022679"/>
    </source>
</evidence>
<keyword evidence="3" id="KW-0949">S-adenosyl-L-methionine</keyword>
<sequence length="99" mass="10780">MPSPTTLLEAIRGYRISQCIYIAAKLGIADLLKDGEQHSDALASATNTNKDAIYRLLRALASVGIFAETQPHYFQLTPLAAYLQSDVPNCSIKLIQSVT</sequence>